<dbReference type="PANTHER" id="PTHR33619:SF3">
    <property type="entry name" value="POLYSACCHARIDE EXPORT PROTEIN GFCE-RELATED"/>
    <property type="match status" value="1"/>
</dbReference>
<dbReference type="InterPro" id="IPR049712">
    <property type="entry name" value="Poly_export"/>
</dbReference>
<dbReference type="PANTHER" id="PTHR33619">
    <property type="entry name" value="POLYSACCHARIDE EXPORT PROTEIN GFCE-RELATED"/>
    <property type="match status" value="1"/>
</dbReference>
<dbReference type="AlphaFoldDB" id="A0A1V6LXZ3"/>
<dbReference type="Pfam" id="PF02563">
    <property type="entry name" value="Poly_export"/>
    <property type="match status" value="1"/>
</dbReference>
<evidence type="ECO:0000256" key="1">
    <source>
        <dbReference type="ARBA" id="ARBA00022729"/>
    </source>
</evidence>
<dbReference type="RefSeq" id="WP_070067838.1">
    <property type="nucleotide sequence ID" value="NZ_MJUW02000111.1"/>
</dbReference>
<dbReference type="InterPro" id="IPR019554">
    <property type="entry name" value="Soluble_ligand-bd"/>
</dbReference>
<evidence type="ECO:0008006" key="6">
    <source>
        <dbReference type="Google" id="ProtNLM"/>
    </source>
</evidence>
<evidence type="ECO:0000259" key="3">
    <source>
        <dbReference type="Pfam" id="PF10531"/>
    </source>
</evidence>
<comment type="caution">
    <text evidence="4">The sequence shown here is derived from an EMBL/GenBank/DDBJ whole genome shotgun (WGS) entry which is preliminary data.</text>
</comment>
<evidence type="ECO:0000313" key="5">
    <source>
        <dbReference type="Proteomes" id="UP000242219"/>
    </source>
</evidence>
<keyword evidence="1" id="KW-0732">Signal</keyword>
<dbReference type="Gene3D" id="3.10.560.10">
    <property type="entry name" value="Outer membrane lipoprotein wza domain like"/>
    <property type="match status" value="2"/>
</dbReference>
<evidence type="ECO:0000313" key="4">
    <source>
        <dbReference type="EMBL" id="OQD44987.1"/>
    </source>
</evidence>
<dbReference type="Gene3D" id="3.30.1950.10">
    <property type="entry name" value="wza like domain"/>
    <property type="match status" value="1"/>
</dbReference>
<keyword evidence="5" id="KW-1185">Reference proteome</keyword>
<organism evidence="4 5">
    <name type="scientific">Candidatus Brocadia sapporoensis</name>
    <dbReference type="NCBI Taxonomy" id="392547"/>
    <lineage>
        <taxon>Bacteria</taxon>
        <taxon>Pseudomonadati</taxon>
        <taxon>Planctomycetota</taxon>
        <taxon>Candidatus Brocadiia</taxon>
        <taxon>Candidatus Brocadiales</taxon>
        <taxon>Candidatus Brocadiaceae</taxon>
        <taxon>Candidatus Brocadia</taxon>
    </lineage>
</organism>
<reference evidence="4 5" key="1">
    <citation type="journal article" date="2016" name="Genome Announc.">
        <title>Draft Genome Sequence of the Anaerobic Ammonium-Oxidizing Bacterium 'Candidatus Brocadia sp. 40'.</title>
        <authorList>
            <person name="Ali M."/>
            <person name="Haroon M.F."/>
            <person name="Narita Y."/>
            <person name="Zhang L."/>
            <person name="Rangel Shaw D."/>
            <person name="Okabe S."/>
            <person name="Saikaly P.E."/>
        </authorList>
    </citation>
    <scope>NUCLEOTIDE SEQUENCE [LARGE SCALE GENOMIC DNA]</scope>
    <source>
        <strain evidence="4 5">40</strain>
    </source>
</reference>
<name>A0A1V6LXZ3_9BACT</name>
<sequence length="335" mass="36711">MKRIPVSVFEKKRFLVSIGLIVFFCAGLASLSAKDLSDKEYIIGPEDVLEIQVWDNEDLNCVTEVSLEGAFTFPLIGRVQADGLSVSRLENLIEERLGDGYLVSPYVNISIKEYNSQKVFIFGAVNKPGSYALKRKTDILELISQAGGFTDKAGQIITIVRTTSVAPYGDNQSIASLSSPSRGGDVAANARLNTEGNGEVSFKKKFSQSNAGLQDEHHTHSGKETGNEVCTLDLSDFKANSAYNNFYVKNGDSIYVNMAPQIFVSGEVKKPGEFPWEKGLTVRQAISRAGGPTDKASPRRVIITRMETGKEKELKPRMDDPVVPGDVIKVPARYF</sequence>
<protein>
    <recommendedName>
        <fullName evidence="6">Soluble ligand binding domain-containing protein</fullName>
    </recommendedName>
</protein>
<dbReference type="EMBL" id="MJUW02000111">
    <property type="protein sequence ID" value="OQD44987.1"/>
    <property type="molecule type" value="Genomic_DNA"/>
</dbReference>
<proteinExistence type="predicted"/>
<dbReference type="Proteomes" id="UP000242219">
    <property type="component" value="Unassembled WGS sequence"/>
</dbReference>
<dbReference type="InterPro" id="IPR003715">
    <property type="entry name" value="Poly_export_N"/>
</dbReference>
<feature type="domain" description="Polysaccharide export protein N-terminal" evidence="2">
    <location>
        <begin position="38"/>
        <end position="111"/>
    </location>
</feature>
<dbReference type="GO" id="GO:0015159">
    <property type="term" value="F:polysaccharide transmembrane transporter activity"/>
    <property type="evidence" value="ECO:0007669"/>
    <property type="project" value="InterPro"/>
</dbReference>
<feature type="domain" description="Soluble ligand binding" evidence="3">
    <location>
        <begin position="262"/>
        <end position="309"/>
    </location>
</feature>
<dbReference type="Pfam" id="PF10531">
    <property type="entry name" value="SLBB"/>
    <property type="match status" value="2"/>
</dbReference>
<feature type="domain" description="Soluble ligand binding" evidence="3">
    <location>
        <begin position="118"/>
        <end position="154"/>
    </location>
</feature>
<accession>A0A1V6LXZ3</accession>
<gene>
    <name evidence="4" type="ORF">BIY37_10810</name>
</gene>
<evidence type="ECO:0000259" key="2">
    <source>
        <dbReference type="Pfam" id="PF02563"/>
    </source>
</evidence>